<protein>
    <recommendedName>
        <fullName evidence="4">DUF995 domain-containing protein</fullName>
    </recommendedName>
</protein>
<dbReference type="OrthoDB" id="7743029at2"/>
<accession>A0A1I5D3U7</accession>
<dbReference type="AlphaFoldDB" id="A0A1I5D3U7"/>
<feature type="signal peptide" evidence="1">
    <location>
        <begin position="1"/>
        <end position="23"/>
    </location>
</feature>
<evidence type="ECO:0000256" key="1">
    <source>
        <dbReference type="SAM" id="SignalP"/>
    </source>
</evidence>
<dbReference type="Proteomes" id="UP000198599">
    <property type="component" value="Unassembled WGS sequence"/>
</dbReference>
<evidence type="ECO:0008006" key="4">
    <source>
        <dbReference type="Google" id="ProtNLM"/>
    </source>
</evidence>
<dbReference type="RefSeq" id="WP_092838684.1">
    <property type="nucleotide sequence ID" value="NZ_FOVP01000011.1"/>
</dbReference>
<keyword evidence="1" id="KW-0732">Signal</keyword>
<evidence type="ECO:0000313" key="3">
    <source>
        <dbReference type="Proteomes" id="UP000198599"/>
    </source>
</evidence>
<organism evidence="2 3">
    <name type="scientific">Roseovarius lutimaris</name>
    <dbReference type="NCBI Taxonomy" id="1005928"/>
    <lineage>
        <taxon>Bacteria</taxon>
        <taxon>Pseudomonadati</taxon>
        <taxon>Pseudomonadota</taxon>
        <taxon>Alphaproteobacteria</taxon>
        <taxon>Rhodobacterales</taxon>
        <taxon>Roseobacteraceae</taxon>
        <taxon>Roseovarius</taxon>
    </lineage>
</organism>
<name>A0A1I5D3U7_9RHOB</name>
<proteinExistence type="predicted"/>
<keyword evidence="3" id="KW-1185">Reference proteome</keyword>
<reference evidence="3" key="1">
    <citation type="submission" date="2016-10" db="EMBL/GenBank/DDBJ databases">
        <authorList>
            <person name="Varghese N."/>
            <person name="Submissions S."/>
        </authorList>
    </citation>
    <scope>NUCLEOTIDE SEQUENCE [LARGE SCALE GENOMIC DNA]</scope>
    <source>
        <strain evidence="3">DSM 28463</strain>
    </source>
</reference>
<evidence type="ECO:0000313" key="2">
    <source>
        <dbReference type="EMBL" id="SFN93899.1"/>
    </source>
</evidence>
<dbReference type="EMBL" id="FOVP01000011">
    <property type="protein sequence ID" value="SFN93899.1"/>
    <property type="molecule type" value="Genomic_DNA"/>
</dbReference>
<gene>
    <name evidence="2" type="ORF">SAMN04487859_111161</name>
</gene>
<feature type="chain" id="PRO_5011756756" description="DUF995 domain-containing protein" evidence="1">
    <location>
        <begin position="24"/>
        <end position="127"/>
    </location>
</feature>
<sequence length="127" mass="14120">MRRRCFIAAVLASTLGPCLPLAAAPMAITAEEISALLTGNTIIGTWSGTRYRQYFDANGTTIYAPEGGRADDGRWRVNPDTNDYESWWRSTGWTPYLLVRTEEGGYAWVNGDRLEPFKVVQGKQIDG</sequence>